<comment type="caution">
    <text evidence="2">The sequence shown here is derived from an EMBL/GenBank/DDBJ whole genome shotgun (WGS) entry which is preliminary data.</text>
</comment>
<protein>
    <recommendedName>
        <fullName evidence="1">Thioredoxin domain-containing protein</fullName>
    </recommendedName>
</protein>
<proteinExistence type="predicted"/>
<evidence type="ECO:0000313" key="3">
    <source>
        <dbReference type="Proteomes" id="UP001341840"/>
    </source>
</evidence>
<dbReference type="Proteomes" id="UP001341840">
    <property type="component" value="Unassembled WGS sequence"/>
</dbReference>
<dbReference type="InterPro" id="IPR044176">
    <property type="entry name" value="TRL4_chloroplastic"/>
</dbReference>
<accession>A0ABU6XCI3</accession>
<dbReference type="Pfam" id="PF00085">
    <property type="entry name" value="Thioredoxin"/>
    <property type="match status" value="1"/>
</dbReference>
<dbReference type="CDD" id="cd02947">
    <property type="entry name" value="TRX_family"/>
    <property type="match status" value="1"/>
</dbReference>
<dbReference type="InterPro" id="IPR013766">
    <property type="entry name" value="Thioredoxin_domain"/>
</dbReference>
<reference evidence="2 3" key="1">
    <citation type="journal article" date="2023" name="Plants (Basel)">
        <title>Bridging the Gap: Combining Genomics and Transcriptomics Approaches to Understand Stylosanthes scabra, an Orphan Legume from the Brazilian Caatinga.</title>
        <authorList>
            <person name="Ferreira-Neto J.R.C."/>
            <person name="da Silva M.D."/>
            <person name="Binneck E."/>
            <person name="de Melo N.F."/>
            <person name="da Silva R.H."/>
            <person name="de Melo A.L.T.M."/>
            <person name="Pandolfi V."/>
            <person name="Bustamante F.O."/>
            <person name="Brasileiro-Vidal A.C."/>
            <person name="Benko-Iseppon A.M."/>
        </authorList>
    </citation>
    <scope>NUCLEOTIDE SEQUENCE [LARGE SCALE GENOMIC DNA]</scope>
    <source>
        <tissue evidence="2">Leaves</tissue>
    </source>
</reference>
<dbReference type="Gene3D" id="3.40.30.10">
    <property type="entry name" value="Glutaredoxin"/>
    <property type="match status" value="1"/>
</dbReference>
<evidence type="ECO:0000313" key="2">
    <source>
        <dbReference type="EMBL" id="MED6194890.1"/>
    </source>
</evidence>
<dbReference type="PANTHER" id="PTHR47912:SF1">
    <property type="entry name" value="THIOREDOXIN-LIKE 4, CHLOROPLASTIC"/>
    <property type="match status" value="1"/>
</dbReference>
<sequence length="217" mass="24535">MPQVVNPCQDILHAYSFACFRQDLKEPADSRVSHVVFSLFSRHNRGKLCLADTKSKPLNKIRHTICPCTSTGVVADEHQEDFPDEDEDLCPVDCVREFATDEEFCRILDKAKGTGSLVVVDFYRTSCGSCKYIEQGFAKLCKKAGDDGAPVIFLKHNVMDEYDEQSEVAERLRIRAVPLFQFYKDGVLLEAFPTRDKDKIVAAILKYSSLEPQDILC</sequence>
<evidence type="ECO:0000259" key="1">
    <source>
        <dbReference type="PROSITE" id="PS51352"/>
    </source>
</evidence>
<gene>
    <name evidence="2" type="ORF">PIB30_032800</name>
</gene>
<feature type="domain" description="Thioredoxin" evidence="1">
    <location>
        <begin position="69"/>
        <end position="209"/>
    </location>
</feature>
<dbReference type="SUPFAM" id="SSF52833">
    <property type="entry name" value="Thioredoxin-like"/>
    <property type="match status" value="1"/>
</dbReference>
<dbReference type="PANTHER" id="PTHR47912">
    <property type="entry name" value="THIOREDOXIN-LIKE 4, CHLOROPLASTIC"/>
    <property type="match status" value="1"/>
</dbReference>
<name>A0ABU6XCI3_9FABA</name>
<dbReference type="PROSITE" id="PS51352">
    <property type="entry name" value="THIOREDOXIN_2"/>
    <property type="match status" value="1"/>
</dbReference>
<dbReference type="EMBL" id="JASCZI010211594">
    <property type="protein sequence ID" value="MED6194890.1"/>
    <property type="molecule type" value="Genomic_DNA"/>
</dbReference>
<keyword evidence="3" id="KW-1185">Reference proteome</keyword>
<organism evidence="2 3">
    <name type="scientific">Stylosanthes scabra</name>
    <dbReference type="NCBI Taxonomy" id="79078"/>
    <lineage>
        <taxon>Eukaryota</taxon>
        <taxon>Viridiplantae</taxon>
        <taxon>Streptophyta</taxon>
        <taxon>Embryophyta</taxon>
        <taxon>Tracheophyta</taxon>
        <taxon>Spermatophyta</taxon>
        <taxon>Magnoliopsida</taxon>
        <taxon>eudicotyledons</taxon>
        <taxon>Gunneridae</taxon>
        <taxon>Pentapetalae</taxon>
        <taxon>rosids</taxon>
        <taxon>fabids</taxon>
        <taxon>Fabales</taxon>
        <taxon>Fabaceae</taxon>
        <taxon>Papilionoideae</taxon>
        <taxon>50 kb inversion clade</taxon>
        <taxon>dalbergioids sensu lato</taxon>
        <taxon>Dalbergieae</taxon>
        <taxon>Pterocarpus clade</taxon>
        <taxon>Stylosanthes</taxon>
    </lineage>
</organism>
<dbReference type="InterPro" id="IPR036249">
    <property type="entry name" value="Thioredoxin-like_sf"/>
</dbReference>